<reference evidence="2" key="2">
    <citation type="submission" date="2025-09" db="UniProtKB">
        <authorList>
            <consortium name="Ensembl"/>
        </authorList>
    </citation>
    <scope>IDENTIFICATION</scope>
</reference>
<dbReference type="AlphaFoldDB" id="A0A3Q3N5B4"/>
<evidence type="ECO:0000313" key="2">
    <source>
        <dbReference type="Ensembl" id="ENSMAMP00000030606.2"/>
    </source>
</evidence>
<accession>A0A3Q3N5B4</accession>
<evidence type="ECO:0000256" key="1">
    <source>
        <dbReference type="SAM" id="MobiDB-lite"/>
    </source>
</evidence>
<feature type="region of interest" description="Disordered" evidence="1">
    <location>
        <begin position="22"/>
        <end position="61"/>
    </location>
</feature>
<name>A0A3Q3N5B4_9TELE</name>
<dbReference type="Proteomes" id="UP000261640">
    <property type="component" value="Unplaced"/>
</dbReference>
<protein>
    <submittedName>
        <fullName evidence="2">Uncharacterized protein</fullName>
    </submittedName>
</protein>
<proteinExistence type="predicted"/>
<evidence type="ECO:0000313" key="3">
    <source>
        <dbReference type="Proteomes" id="UP000261640"/>
    </source>
</evidence>
<organism evidence="2 3">
    <name type="scientific">Mastacembelus armatus</name>
    <name type="common">zig-zag eel</name>
    <dbReference type="NCBI Taxonomy" id="205130"/>
    <lineage>
        <taxon>Eukaryota</taxon>
        <taxon>Metazoa</taxon>
        <taxon>Chordata</taxon>
        <taxon>Craniata</taxon>
        <taxon>Vertebrata</taxon>
        <taxon>Euteleostomi</taxon>
        <taxon>Actinopterygii</taxon>
        <taxon>Neopterygii</taxon>
        <taxon>Teleostei</taxon>
        <taxon>Neoteleostei</taxon>
        <taxon>Acanthomorphata</taxon>
        <taxon>Anabantaria</taxon>
        <taxon>Synbranchiformes</taxon>
        <taxon>Mastacembelidae</taxon>
        <taxon>Mastacembelus</taxon>
    </lineage>
</organism>
<feature type="compositionally biased region" description="Basic and acidic residues" evidence="1">
    <location>
        <begin position="23"/>
        <end position="35"/>
    </location>
</feature>
<dbReference type="InParanoid" id="A0A3Q3N5B4"/>
<keyword evidence="3" id="KW-1185">Reference proteome</keyword>
<reference evidence="2" key="1">
    <citation type="submission" date="2025-08" db="UniProtKB">
        <authorList>
            <consortium name="Ensembl"/>
        </authorList>
    </citation>
    <scope>IDENTIFICATION</scope>
</reference>
<dbReference type="Ensembl" id="ENSMAMT00000031404.2">
    <property type="protein sequence ID" value="ENSMAMP00000030606.2"/>
    <property type="gene ID" value="ENSMAMG00000020641.2"/>
</dbReference>
<sequence length="89" mass="10435">TLPQGMGGSPTKRVLKYYNTERTTAHEVPQHEEPQHMNTTAHEVPQHEEPQHMKYHSTKNQNSNLSKQQFANEVFLIFTAPRYRKICIF</sequence>